<protein>
    <submittedName>
        <fullName evidence="1">Uncharacterized protein</fullName>
    </submittedName>
</protein>
<evidence type="ECO:0000313" key="1">
    <source>
        <dbReference type="EMBL" id="QJA87410.1"/>
    </source>
</evidence>
<dbReference type="AlphaFoldDB" id="A0A6M3KZJ1"/>
<dbReference type="EMBL" id="MT142704">
    <property type="protein sequence ID" value="QJA87410.1"/>
    <property type="molecule type" value="Genomic_DNA"/>
</dbReference>
<accession>A0A6M3KZJ1</accession>
<sequence length="175" mass="19743">MTNRFIIDESKVDCSNTQQSNLALSLSSLAKQDHTLLGRPISFLARKAGLKANDVYCKLLPKLAEESDLLEGLKYAEVGMKYATMIDQNRFREEIGVEFITAIDLIIGLVEEGLEYTGDNKGAVIRKAMLLHRDLIDEHGEKRRFIQTIMVEDKLAEIAAGRIAQEELYQEIIDI</sequence>
<name>A0A6M3KZJ1_9ZZZZ</name>
<proteinExistence type="predicted"/>
<reference evidence="1" key="1">
    <citation type="submission" date="2020-03" db="EMBL/GenBank/DDBJ databases">
        <title>The deep terrestrial virosphere.</title>
        <authorList>
            <person name="Holmfeldt K."/>
            <person name="Nilsson E."/>
            <person name="Simone D."/>
            <person name="Lopez-Fernandez M."/>
            <person name="Wu X."/>
            <person name="de Brujin I."/>
            <person name="Lundin D."/>
            <person name="Andersson A."/>
            <person name="Bertilsson S."/>
            <person name="Dopson M."/>
        </authorList>
    </citation>
    <scope>NUCLEOTIDE SEQUENCE</scope>
    <source>
        <strain evidence="1">MM415B02998</strain>
    </source>
</reference>
<gene>
    <name evidence="1" type="ORF">MM415B02998_0001</name>
</gene>
<organism evidence="1">
    <name type="scientific">viral metagenome</name>
    <dbReference type="NCBI Taxonomy" id="1070528"/>
    <lineage>
        <taxon>unclassified sequences</taxon>
        <taxon>metagenomes</taxon>
        <taxon>organismal metagenomes</taxon>
    </lineage>
</organism>